<proteinExistence type="predicted"/>
<protein>
    <submittedName>
        <fullName evidence="1">Uncharacterized protein</fullName>
    </submittedName>
</protein>
<reference evidence="1" key="1">
    <citation type="submission" date="2020-05" db="EMBL/GenBank/DDBJ databases">
        <title>Chitinophaga laudate sp. nov., isolated from a tropical peat swamp.</title>
        <authorList>
            <person name="Goh C.B.S."/>
            <person name="Lee M.S."/>
            <person name="Parimannan S."/>
            <person name="Pasbakhsh P."/>
            <person name="Yule C.M."/>
            <person name="Rajandas H."/>
            <person name="Loke S."/>
            <person name="Croft L."/>
            <person name="Tan J.B.L."/>
        </authorList>
    </citation>
    <scope>NUCLEOTIDE SEQUENCE</scope>
    <source>
        <strain evidence="1">Mgbs1</strain>
    </source>
</reference>
<dbReference type="OrthoDB" id="1114031at2"/>
<sequence length="298" mass="31848">MKSYFSTNRVLAWTIAAVAIATIFFACKKEVTTDTAGANENDNNTLLVASHETQINAIYGDMFTSMAIIAKSQGQVNTGRQASFTEDYANQLACPSVIISSTDVNVWPKRISVDYGDACKDNFGVTRSGKLIIYMSGRLFTPNARIGIHTENYKYNGIPVSGKDSIYDITLDLTSGVQYTTEITGGKVSYGDSLIVGYNSKKTVKQVQGIGSPTPDDDTYNITGSASLSYEKGGPAGSATIATLSPLLKAAACAWISQGQLKVEFNSISAVIDYGNGVCDNKATIVVNSDKVKEISLK</sequence>
<evidence type="ECO:0000313" key="1">
    <source>
        <dbReference type="EMBL" id="NSL88956.1"/>
    </source>
</evidence>
<name>A0A3S1DMV2_9BACT</name>
<comment type="caution">
    <text evidence="1">The sequence shown here is derived from an EMBL/GenBank/DDBJ whole genome shotgun (WGS) entry which is preliminary data.</text>
</comment>
<keyword evidence="2" id="KW-1185">Reference proteome</keyword>
<gene>
    <name evidence="1" type="ORF">ECE50_019090</name>
</gene>
<dbReference type="PROSITE" id="PS51257">
    <property type="entry name" value="PROKAR_LIPOPROTEIN"/>
    <property type="match status" value="1"/>
</dbReference>
<dbReference type="AlphaFoldDB" id="A0A3S1DMV2"/>
<accession>A0A3S1DMV2</accession>
<organism evidence="1 2">
    <name type="scientific">Chitinophaga solisilvae</name>
    <dbReference type="NCBI Taxonomy" id="1233460"/>
    <lineage>
        <taxon>Bacteria</taxon>
        <taxon>Pseudomonadati</taxon>
        <taxon>Bacteroidota</taxon>
        <taxon>Chitinophagia</taxon>
        <taxon>Chitinophagales</taxon>
        <taxon>Chitinophagaceae</taxon>
        <taxon>Chitinophaga</taxon>
    </lineage>
</organism>
<dbReference type="EMBL" id="RIAR02000001">
    <property type="protein sequence ID" value="NSL88956.1"/>
    <property type="molecule type" value="Genomic_DNA"/>
</dbReference>
<evidence type="ECO:0000313" key="2">
    <source>
        <dbReference type="Proteomes" id="UP000281028"/>
    </source>
</evidence>
<dbReference type="Proteomes" id="UP000281028">
    <property type="component" value="Unassembled WGS sequence"/>
</dbReference>